<sequence length="47" mass="5197">MSNDNMALLAAASYVDFSVIKDPQRFSGALTEKCLLHKSKNLLIPMN</sequence>
<organism evidence="1 2">
    <name type="scientific">Mannheimia haemolytica</name>
    <name type="common">Pasteurella haemolytica</name>
    <dbReference type="NCBI Taxonomy" id="75985"/>
    <lineage>
        <taxon>Bacteria</taxon>
        <taxon>Pseudomonadati</taxon>
        <taxon>Pseudomonadota</taxon>
        <taxon>Gammaproteobacteria</taxon>
        <taxon>Pasteurellales</taxon>
        <taxon>Pasteurellaceae</taxon>
        <taxon>Mannheimia</taxon>
    </lineage>
</organism>
<gene>
    <name evidence="1" type="ORF">NCTC10638_03430</name>
</gene>
<dbReference type="AlphaFoldDB" id="A0A378N728"/>
<protein>
    <submittedName>
        <fullName evidence="1">Uncharacterized protein</fullName>
    </submittedName>
</protein>
<dbReference type="Proteomes" id="UP000254802">
    <property type="component" value="Unassembled WGS sequence"/>
</dbReference>
<accession>A0A378N728</accession>
<evidence type="ECO:0000313" key="1">
    <source>
        <dbReference type="EMBL" id="STY64254.1"/>
    </source>
</evidence>
<name>A0A378N728_MANHA</name>
<proteinExistence type="predicted"/>
<dbReference type="EMBL" id="UGPN01000002">
    <property type="protein sequence ID" value="STY64254.1"/>
    <property type="molecule type" value="Genomic_DNA"/>
</dbReference>
<reference evidence="1 2" key="1">
    <citation type="submission" date="2018-06" db="EMBL/GenBank/DDBJ databases">
        <authorList>
            <consortium name="Pathogen Informatics"/>
            <person name="Doyle S."/>
        </authorList>
    </citation>
    <scope>NUCLEOTIDE SEQUENCE [LARGE SCALE GENOMIC DNA]</scope>
    <source>
        <strain evidence="1 2">NCTC10638</strain>
    </source>
</reference>
<evidence type="ECO:0000313" key="2">
    <source>
        <dbReference type="Proteomes" id="UP000254802"/>
    </source>
</evidence>